<dbReference type="Gene3D" id="3.90.228.10">
    <property type="match status" value="1"/>
</dbReference>
<dbReference type="GO" id="GO:0016779">
    <property type="term" value="F:nucleotidyltransferase activity"/>
    <property type="evidence" value="ECO:0007669"/>
    <property type="project" value="UniProtKB-KW"/>
</dbReference>
<dbReference type="AlphaFoldDB" id="A0A6A6SLW1"/>
<evidence type="ECO:0000256" key="5">
    <source>
        <dbReference type="SAM" id="MobiDB-lite"/>
    </source>
</evidence>
<dbReference type="OrthoDB" id="109543at2759"/>
<dbReference type="SUPFAM" id="SSF56399">
    <property type="entry name" value="ADP-ribosylation"/>
    <property type="match status" value="1"/>
</dbReference>
<evidence type="ECO:0000256" key="3">
    <source>
        <dbReference type="ARBA" id="ARBA00022695"/>
    </source>
</evidence>
<dbReference type="InterPro" id="IPR051838">
    <property type="entry name" value="ARTD_PARP"/>
</dbReference>
<name>A0A6A6SLW1_9PLEO</name>
<feature type="region of interest" description="Disordered" evidence="5">
    <location>
        <begin position="410"/>
        <end position="438"/>
    </location>
</feature>
<protein>
    <submittedName>
        <fullName evidence="6">Uncharacterized protein</fullName>
    </submittedName>
</protein>
<evidence type="ECO:0000256" key="1">
    <source>
        <dbReference type="ARBA" id="ARBA00022676"/>
    </source>
</evidence>
<gene>
    <name evidence="6" type="ORF">K491DRAFT_698887</name>
</gene>
<evidence type="ECO:0000256" key="2">
    <source>
        <dbReference type="ARBA" id="ARBA00022679"/>
    </source>
</evidence>
<keyword evidence="4" id="KW-0520">NAD</keyword>
<keyword evidence="1" id="KW-0328">Glycosyltransferase</keyword>
<evidence type="ECO:0000313" key="6">
    <source>
        <dbReference type="EMBL" id="KAF2648462.1"/>
    </source>
</evidence>
<evidence type="ECO:0000313" key="7">
    <source>
        <dbReference type="Proteomes" id="UP000799324"/>
    </source>
</evidence>
<keyword evidence="3" id="KW-0548">Nucleotidyltransferase</keyword>
<keyword evidence="7" id="KW-1185">Reference proteome</keyword>
<dbReference type="GO" id="GO:0016757">
    <property type="term" value="F:glycosyltransferase activity"/>
    <property type="evidence" value="ECO:0007669"/>
    <property type="project" value="UniProtKB-KW"/>
</dbReference>
<dbReference type="PANTHER" id="PTHR21328">
    <property type="entry name" value="POLY ADP-RIBOSE POLYMERASE FAMILY, MEMBER PARP"/>
    <property type="match status" value="1"/>
</dbReference>
<accession>A0A6A6SLW1</accession>
<proteinExistence type="predicted"/>
<evidence type="ECO:0000256" key="4">
    <source>
        <dbReference type="ARBA" id="ARBA00023027"/>
    </source>
</evidence>
<organism evidence="6 7">
    <name type="scientific">Lophiostoma macrostomum CBS 122681</name>
    <dbReference type="NCBI Taxonomy" id="1314788"/>
    <lineage>
        <taxon>Eukaryota</taxon>
        <taxon>Fungi</taxon>
        <taxon>Dikarya</taxon>
        <taxon>Ascomycota</taxon>
        <taxon>Pezizomycotina</taxon>
        <taxon>Dothideomycetes</taxon>
        <taxon>Pleosporomycetidae</taxon>
        <taxon>Pleosporales</taxon>
        <taxon>Lophiostomataceae</taxon>
        <taxon>Lophiostoma</taxon>
    </lineage>
</organism>
<keyword evidence="2" id="KW-0808">Transferase</keyword>
<sequence length="521" mass="58754">MENRASPKSPTTKCYTWPLRGDRRKWEAQWKADCEAEQTVERILEEQKLPEHPSRCIGNIRPSRRDSAIEPASRIATFKFNGNDTLTFSLLRPTSPDKLPFAYRLRRTWRMARHPKTLHQLLASIHQIACPLPLSHGQRITPYNFLAADPSGIDFLLICMRAVDWDMANDLHPHSARKKLLLDCPIPTSTLKTLIDKMPALSMPLPRSPPASTIVSPDICPETKHMLAWLLASPFNCLTSITLSTNPALQMPHTVSLGLVPFLVTTQPRHKEALFAYHAARFASPRQSEYVDEYGETLGPHRQYLRPRTPAPPQDVREEEACRTAPEPFPVYHGTCPSRLPSILSTGLKVMSRTPYQRHGRLQGSGIYLCTDPTNSLRYSSDASTFPTSEFNALPLHLSRVHARGDSASALNTDTDRAGQPAPAPNKVQVPPRSWGRDVEATGTSKIRILLVCELAGHERSSREGENVYVVKDEDMVVVRLVLVLPQRAMWLRRAHEESWGRVKEEVEGVIRAWRAVRLGW</sequence>
<dbReference type="EMBL" id="MU004537">
    <property type="protein sequence ID" value="KAF2648462.1"/>
    <property type="molecule type" value="Genomic_DNA"/>
</dbReference>
<dbReference type="Proteomes" id="UP000799324">
    <property type="component" value="Unassembled WGS sequence"/>
</dbReference>
<reference evidence="6" key="1">
    <citation type="journal article" date="2020" name="Stud. Mycol.">
        <title>101 Dothideomycetes genomes: a test case for predicting lifestyles and emergence of pathogens.</title>
        <authorList>
            <person name="Haridas S."/>
            <person name="Albert R."/>
            <person name="Binder M."/>
            <person name="Bloem J."/>
            <person name="Labutti K."/>
            <person name="Salamov A."/>
            <person name="Andreopoulos B."/>
            <person name="Baker S."/>
            <person name="Barry K."/>
            <person name="Bills G."/>
            <person name="Bluhm B."/>
            <person name="Cannon C."/>
            <person name="Castanera R."/>
            <person name="Culley D."/>
            <person name="Daum C."/>
            <person name="Ezra D."/>
            <person name="Gonzalez J."/>
            <person name="Henrissat B."/>
            <person name="Kuo A."/>
            <person name="Liang C."/>
            <person name="Lipzen A."/>
            <person name="Lutzoni F."/>
            <person name="Magnuson J."/>
            <person name="Mondo S."/>
            <person name="Nolan M."/>
            <person name="Ohm R."/>
            <person name="Pangilinan J."/>
            <person name="Park H.-J."/>
            <person name="Ramirez L."/>
            <person name="Alfaro M."/>
            <person name="Sun H."/>
            <person name="Tritt A."/>
            <person name="Yoshinaga Y."/>
            <person name="Zwiers L.-H."/>
            <person name="Turgeon B."/>
            <person name="Goodwin S."/>
            <person name="Spatafora J."/>
            <person name="Crous P."/>
            <person name="Grigoriev I."/>
        </authorList>
    </citation>
    <scope>NUCLEOTIDE SEQUENCE</scope>
    <source>
        <strain evidence="6">CBS 122681</strain>
    </source>
</reference>